<organism evidence="3 4">
    <name type="scientific">Haloarchaeobius iranensis</name>
    <dbReference type="NCBI Taxonomy" id="996166"/>
    <lineage>
        <taxon>Archaea</taxon>
        <taxon>Methanobacteriati</taxon>
        <taxon>Methanobacteriota</taxon>
        <taxon>Stenosarchaea group</taxon>
        <taxon>Halobacteria</taxon>
        <taxon>Halobacteriales</taxon>
        <taxon>Halorubellaceae</taxon>
        <taxon>Haloarchaeobius</taxon>
    </lineage>
</organism>
<dbReference type="AlphaFoldDB" id="A0A1G9TA02"/>
<dbReference type="Pfam" id="PF02517">
    <property type="entry name" value="Rce1-like"/>
    <property type="match status" value="1"/>
</dbReference>
<dbReference type="RefSeq" id="WP_245707592.1">
    <property type="nucleotide sequence ID" value="NZ_FNIA01000002.1"/>
</dbReference>
<name>A0A1G9TA02_9EURY</name>
<dbReference type="Proteomes" id="UP000199370">
    <property type="component" value="Unassembled WGS sequence"/>
</dbReference>
<sequence>MSSQDAGIVTTAVDWLRPRLASLRWSRLSWTAKSLVVGAALSLLWMAFHQPGLDQRLVIDGLIFFCGPMALAAYYGEDIGYRIDRTAVRNAALLALFVFPFYLVGSSLPSIRAYYPMWATAAELREPGAFTVHAAKQFTLVVAVETYYRGLLCVGVGERFGIKAAFISPVVYALHHIAKPPIELLLSGPTDVLFGAVDYKSGSILPSVVAHGAGLVLLDWLVIHDPVLPPETVYGWLEWLPIPL</sequence>
<feature type="transmembrane region" description="Helical" evidence="1">
    <location>
        <begin position="57"/>
        <end position="75"/>
    </location>
</feature>
<accession>A0A1G9TA02</accession>
<dbReference type="EMBL" id="FNIA01000002">
    <property type="protein sequence ID" value="SDM43935.1"/>
    <property type="molecule type" value="Genomic_DNA"/>
</dbReference>
<keyword evidence="4" id="KW-1185">Reference proteome</keyword>
<keyword evidence="3" id="KW-0378">Hydrolase</keyword>
<dbReference type="GO" id="GO:0080120">
    <property type="term" value="P:CAAX-box protein maturation"/>
    <property type="evidence" value="ECO:0007669"/>
    <property type="project" value="UniProtKB-ARBA"/>
</dbReference>
<evidence type="ECO:0000256" key="1">
    <source>
        <dbReference type="SAM" id="Phobius"/>
    </source>
</evidence>
<proteinExistence type="predicted"/>
<evidence type="ECO:0000313" key="3">
    <source>
        <dbReference type="EMBL" id="SDM43935.1"/>
    </source>
</evidence>
<keyword evidence="1" id="KW-0472">Membrane</keyword>
<protein>
    <submittedName>
        <fullName evidence="3">CAAX protease self-immunity</fullName>
    </submittedName>
</protein>
<keyword evidence="1" id="KW-0812">Transmembrane</keyword>
<feature type="transmembrane region" description="Helical" evidence="1">
    <location>
        <begin position="87"/>
        <end position="105"/>
    </location>
</feature>
<dbReference type="GO" id="GO:0004175">
    <property type="term" value="F:endopeptidase activity"/>
    <property type="evidence" value="ECO:0007669"/>
    <property type="project" value="UniProtKB-ARBA"/>
</dbReference>
<dbReference type="InterPro" id="IPR003675">
    <property type="entry name" value="Rce1/LyrA-like_dom"/>
</dbReference>
<feature type="transmembrane region" description="Helical" evidence="1">
    <location>
        <begin position="28"/>
        <end position="48"/>
    </location>
</feature>
<dbReference type="GO" id="GO:0006508">
    <property type="term" value="P:proteolysis"/>
    <property type="evidence" value="ECO:0007669"/>
    <property type="project" value="UniProtKB-KW"/>
</dbReference>
<gene>
    <name evidence="3" type="ORF">SAMN05192554_102198</name>
</gene>
<feature type="domain" description="CAAX prenyl protease 2/Lysostaphin resistance protein A-like" evidence="2">
    <location>
        <begin position="145"/>
        <end position="213"/>
    </location>
</feature>
<evidence type="ECO:0000259" key="2">
    <source>
        <dbReference type="Pfam" id="PF02517"/>
    </source>
</evidence>
<keyword evidence="3" id="KW-0645">Protease</keyword>
<keyword evidence="1" id="KW-1133">Transmembrane helix</keyword>
<dbReference type="STRING" id="996166.SAMN05192554_102198"/>
<reference evidence="3 4" key="1">
    <citation type="submission" date="2016-10" db="EMBL/GenBank/DDBJ databases">
        <authorList>
            <person name="de Groot N.N."/>
        </authorList>
    </citation>
    <scope>NUCLEOTIDE SEQUENCE [LARGE SCALE GENOMIC DNA]</scope>
    <source>
        <strain evidence="4">EB21,IBRC-M 10013,KCTC 4048</strain>
    </source>
</reference>
<evidence type="ECO:0000313" key="4">
    <source>
        <dbReference type="Proteomes" id="UP000199370"/>
    </source>
</evidence>